<proteinExistence type="predicted"/>
<evidence type="ECO:0000313" key="3">
    <source>
        <dbReference type="Proteomes" id="UP000515861"/>
    </source>
</evidence>
<feature type="compositionally biased region" description="Basic and acidic residues" evidence="1">
    <location>
        <begin position="1"/>
        <end position="19"/>
    </location>
</feature>
<protein>
    <submittedName>
        <fullName evidence="2">Uncharacterized protein</fullName>
    </submittedName>
</protein>
<dbReference type="KEGG" id="ssau:H8M03_10280"/>
<dbReference type="RefSeq" id="WP_187479347.1">
    <property type="nucleotide sequence ID" value="NZ_CP060697.1"/>
</dbReference>
<dbReference type="AlphaFoldDB" id="A0A7G9L193"/>
<name>A0A7G9L193_9SPHN</name>
<reference evidence="2 3" key="1">
    <citation type="submission" date="2020-08" db="EMBL/GenBank/DDBJ databases">
        <title>Sphingomonas sp. sand1-3 16S ribosomal RNA gene Genome sequencing and assembly.</title>
        <authorList>
            <person name="Kang M."/>
        </authorList>
    </citation>
    <scope>NUCLEOTIDE SEQUENCE [LARGE SCALE GENOMIC DNA]</scope>
    <source>
        <strain evidence="3">sand1-3</strain>
    </source>
</reference>
<keyword evidence="3" id="KW-1185">Reference proteome</keyword>
<gene>
    <name evidence="2" type="ORF">H8M03_10280</name>
</gene>
<accession>A0A7G9L193</accession>
<dbReference type="EMBL" id="CP060697">
    <property type="protein sequence ID" value="QNM82392.1"/>
    <property type="molecule type" value="Genomic_DNA"/>
</dbReference>
<feature type="region of interest" description="Disordered" evidence="1">
    <location>
        <begin position="1"/>
        <end position="49"/>
    </location>
</feature>
<sequence length="49" mass="5381">MSGKDRSKEEKLAEALRENLRRRKAQARDLRSAGPMPGADPGGDEQGED</sequence>
<dbReference type="Proteomes" id="UP000515861">
    <property type="component" value="Chromosome"/>
</dbReference>
<evidence type="ECO:0000256" key="1">
    <source>
        <dbReference type="SAM" id="MobiDB-lite"/>
    </source>
</evidence>
<organism evidence="2 3">
    <name type="scientific">Sphingomonas sabuli</name>
    <dbReference type="NCBI Taxonomy" id="2764186"/>
    <lineage>
        <taxon>Bacteria</taxon>
        <taxon>Pseudomonadati</taxon>
        <taxon>Pseudomonadota</taxon>
        <taxon>Alphaproteobacteria</taxon>
        <taxon>Sphingomonadales</taxon>
        <taxon>Sphingomonadaceae</taxon>
        <taxon>Sphingomonas</taxon>
    </lineage>
</organism>
<evidence type="ECO:0000313" key="2">
    <source>
        <dbReference type="EMBL" id="QNM82392.1"/>
    </source>
</evidence>